<keyword evidence="3" id="KW-1185">Reference proteome</keyword>
<evidence type="ECO:0000313" key="2">
    <source>
        <dbReference type="EMBL" id="MDR7276667.1"/>
    </source>
</evidence>
<sequence>MESRRRYVERAASGPGYLAIVGTAAVVVGVVSALLEAWAPW</sequence>
<reference evidence="2" key="1">
    <citation type="submission" date="2023-07" db="EMBL/GenBank/DDBJ databases">
        <title>Sequencing the genomes of 1000 actinobacteria strains.</title>
        <authorList>
            <person name="Klenk H.-P."/>
        </authorList>
    </citation>
    <scope>NUCLEOTIDE SEQUENCE</scope>
    <source>
        <strain evidence="2">DSM 44707</strain>
    </source>
</reference>
<keyword evidence="1" id="KW-1133">Transmembrane helix</keyword>
<keyword evidence="1" id="KW-0472">Membrane</keyword>
<keyword evidence="1" id="KW-0812">Transmembrane</keyword>
<accession>A0AAE3YP89</accession>
<protein>
    <submittedName>
        <fullName evidence="2">Uncharacterized protein</fullName>
    </submittedName>
</protein>
<organism evidence="2 3">
    <name type="scientific">Catenuloplanes atrovinosus</name>
    <dbReference type="NCBI Taxonomy" id="137266"/>
    <lineage>
        <taxon>Bacteria</taxon>
        <taxon>Bacillati</taxon>
        <taxon>Actinomycetota</taxon>
        <taxon>Actinomycetes</taxon>
        <taxon>Micromonosporales</taxon>
        <taxon>Micromonosporaceae</taxon>
        <taxon>Catenuloplanes</taxon>
    </lineage>
</organism>
<name>A0AAE3YP89_9ACTN</name>
<evidence type="ECO:0000313" key="3">
    <source>
        <dbReference type="Proteomes" id="UP001183643"/>
    </source>
</evidence>
<feature type="transmembrane region" description="Helical" evidence="1">
    <location>
        <begin position="12"/>
        <end position="35"/>
    </location>
</feature>
<gene>
    <name evidence="2" type="ORF">J2S41_003445</name>
</gene>
<dbReference type="RefSeq" id="WP_310368888.1">
    <property type="nucleotide sequence ID" value="NZ_JAVDYB010000001.1"/>
</dbReference>
<dbReference type="AlphaFoldDB" id="A0AAE3YP89"/>
<comment type="caution">
    <text evidence="2">The sequence shown here is derived from an EMBL/GenBank/DDBJ whole genome shotgun (WGS) entry which is preliminary data.</text>
</comment>
<dbReference type="Proteomes" id="UP001183643">
    <property type="component" value="Unassembled WGS sequence"/>
</dbReference>
<evidence type="ECO:0000256" key="1">
    <source>
        <dbReference type="SAM" id="Phobius"/>
    </source>
</evidence>
<proteinExistence type="predicted"/>
<dbReference type="EMBL" id="JAVDYB010000001">
    <property type="protein sequence ID" value="MDR7276667.1"/>
    <property type="molecule type" value="Genomic_DNA"/>
</dbReference>